<dbReference type="PANTHER" id="PTHR43047:SF72">
    <property type="entry name" value="OSMOSENSING HISTIDINE PROTEIN KINASE SLN1"/>
    <property type="match status" value="1"/>
</dbReference>
<evidence type="ECO:0000256" key="8">
    <source>
        <dbReference type="SAM" id="Phobius"/>
    </source>
</evidence>
<evidence type="ECO:0000256" key="7">
    <source>
        <dbReference type="SAM" id="MobiDB-lite"/>
    </source>
</evidence>
<dbReference type="NCBIfam" id="TIGR00229">
    <property type="entry name" value="sensory_box"/>
    <property type="match status" value="1"/>
</dbReference>
<dbReference type="InterPro" id="IPR005467">
    <property type="entry name" value="His_kinase_dom"/>
</dbReference>
<feature type="modified residue" description="4-aspartylphosphate" evidence="6">
    <location>
        <position position="713"/>
    </location>
</feature>
<evidence type="ECO:0000256" key="1">
    <source>
        <dbReference type="ARBA" id="ARBA00000085"/>
    </source>
</evidence>
<keyword evidence="4" id="KW-0808">Transferase</keyword>
<protein>
    <recommendedName>
        <fullName evidence="2">histidine kinase</fullName>
        <ecNumber evidence="2">2.7.13.3</ecNumber>
    </recommendedName>
</protein>
<dbReference type="Gene3D" id="3.40.50.2300">
    <property type="match status" value="2"/>
</dbReference>
<dbReference type="PROSITE" id="PS50110">
    <property type="entry name" value="RESPONSE_REGULATORY"/>
    <property type="match status" value="2"/>
</dbReference>
<evidence type="ECO:0000259" key="11">
    <source>
        <dbReference type="PROSITE" id="PS50112"/>
    </source>
</evidence>
<dbReference type="Pfam" id="PF02518">
    <property type="entry name" value="HATPase_c"/>
    <property type="match status" value="1"/>
</dbReference>
<feature type="modified residue" description="4-aspartylphosphate" evidence="6">
    <location>
        <position position="834"/>
    </location>
</feature>
<keyword evidence="14" id="KW-1185">Reference proteome</keyword>
<feature type="domain" description="Response regulatory" evidence="10">
    <location>
        <begin position="664"/>
        <end position="777"/>
    </location>
</feature>
<dbReference type="CDD" id="cd00130">
    <property type="entry name" value="PAS"/>
    <property type="match status" value="1"/>
</dbReference>
<evidence type="ECO:0000256" key="6">
    <source>
        <dbReference type="PROSITE-ProRule" id="PRU00169"/>
    </source>
</evidence>
<feature type="domain" description="PAS" evidence="11">
    <location>
        <begin position="244"/>
        <end position="287"/>
    </location>
</feature>
<accession>A0ABY0CQ08</accession>
<sequence>MLAAPDKHAICSPHRLPPLAEIGRGKACPRLRSPGAPHEVGSMLDVESKGWMEQRVRSFMPEGALKDSNKLFRARVVVALSFALAVFGPIYAAILFLVTGTRAEPIATVLATLGVVAGPFLMKARVPLVVVGNWLTFCGYALFAFVASRELGLAVLIWQVVFAMFAALIAGKRSALGWLVIMSATTAYFYVSLIRGAPPEGVLLNTTQLIWEMSLVIGMFAAVMVLTLTYETIKEWAIAEVRRSEAQTRAIFDAAPDGILMLSSRGEVGRANAAAMALLGYEHQELLKTPFVTMVPQIAQSSPTSPHASEGASQDGEEEVFSKVRPNREGISAWLGHGHETEAHRRDGHAFPAELSLTRIDEEERFVAILRDITERREFQESLKIARDQAVEANHAKSRFLANISHELRTPLNAIIGYSELILDDLQELETVDTAELRPDVTKIGKAGRHLLGLINQVLDLAKVEAGKMDVYVETIDVHELLEEVSDTIMPVISKNKNVLEVSLAHAPRTLRSDRMKLRQVLLNLLSNASKFTEEGSIEVRVVQINAAQCCFEVIDSGIGIAPEKLEALFEAFRQADDSTTREYGGTGLGLTISRHFAELMGGTLGVESEMGRGSTFRVTIPMCLDEVGVEEGEASSDERVLVGLEEDSSLEDELAALPEDAPRVLVIDDDTTVHQLMTRYLVKQGFRVHTTTGGEEALAMARRVRPDVITLDVLMPEIDGWDMLKRLKADEVLKAIPVVMVTIISEKNLGISLGASDYLTKPVDRQELSRVLHTHVKTPGVGPVLVVEDDAATRELLMRTIRSGGWSVLGARDGLEALDVIDGGMMPSAILLDLMMPRLDGFGLLERLRRRPEAAQIPVIVFSAADLDARQRERLSQDVTRILKKGGFVKQQLLNDLRQAIESSSGASL</sequence>
<gene>
    <name evidence="13" type="ORF">EA187_17545</name>
</gene>
<dbReference type="EC" id="2.7.13.3" evidence="2"/>
<dbReference type="InterPro" id="IPR000014">
    <property type="entry name" value="PAS"/>
</dbReference>
<dbReference type="CDD" id="cd00082">
    <property type="entry name" value="HisKA"/>
    <property type="match status" value="1"/>
</dbReference>
<dbReference type="Pfam" id="PF00512">
    <property type="entry name" value="HisKA"/>
    <property type="match status" value="1"/>
</dbReference>
<keyword evidence="8" id="KW-0812">Transmembrane</keyword>
<evidence type="ECO:0000313" key="14">
    <source>
        <dbReference type="Proteomes" id="UP000282926"/>
    </source>
</evidence>
<dbReference type="InterPro" id="IPR001789">
    <property type="entry name" value="Sig_transdc_resp-reg_receiver"/>
</dbReference>
<dbReference type="InterPro" id="IPR003594">
    <property type="entry name" value="HATPase_dom"/>
</dbReference>
<feature type="transmembrane region" description="Helical" evidence="8">
    <location>
        <begin position="76"/>
        <end position="99"/>
    </location>
</feature>
<dbReference type="CDD" id="cd16922">
    <property type="entry name" value="HATPase_EvgS-ArcB-TorS-like"/>
    <property type="match status" value="1"/>
</dbReference>
<dbReference type="CDD" id="cd17574">
    <property type="entry name" value="REC_OmpR"/>
    <property type="match status" value="1"/>
</dbReference>
<dbReference type="InterPro" id="IPR000700">
    <property type="entry name" value="PAS-assoc_C"/>
</dbReference>
<dbReference type="InterPro" id="IPR036890">
    <property type="entry name" value="HATPase_C_sf"/>
</dbReference>
<evidence type="ECO:0000256" key="2">
    <source>
        <dbReference type="ARBA" id="ARBA00012438"/>
    </source>
</evidence>
<dbReference type="SMART" id="SM00448">
    <property type="entry name" value="REC"/>
    <property type="match status" value="2"/>
</dbReference>
<dbReference type="PROSITE" id="PS50109">
    <property type="entry name" value="HIS_KIN"/>
    <property type="match status" value="1"/>
</dbReference>
<proteinExistence type="predicted"/>
<dbReference type="PROSITE" id="PS50113">
    <property type="entry name" value="PAC"/>
    <property type="match status" value="1"/>
</dbReference>
<keyword evidence="8" id="KW-0472">Membrane</keyword>
<dbReference type="Pfam" id="PF00072">
    <property type="entry name" value="Response_reg"/>
    <property type="match status" value="2"/>
</dbReference>
<dbReference type="PANTHER" id="PTHR43047">
    <property type="entry name" value="TWO-COMPONENT HISTIDINE PROTEIN KINASE"/>
    <property type="match status" value="1"/>
</dbReference>
<dbReference type="InterPro" id="IPR035965">
    <property type="entry name" value="PAS-like_dom_sf"/>
</dbReference>
<keyword evidence="8" id="KW-1133">Transmembrane helix</keyword>
<dbReference type="InterPro" id="IPR003661">
    <property type="entry name" value="HisK_dim/P_dom"/>
</dbReference>
<evidence type="ECO:0000256" key="4">
    <source>
        <dbReference type="ARBA" id="ARBA00022679"/>
    </source>
</evidence>
<dbReference type="Gene3D" id="3.30.450.20">
    <property type="entry name" value="PAS domain"/>
    <property type="match status" value="1"/>
</dbReference>
<feature type="transmembrane region" description="Helical" evidence="8">
    <location>
        <begin position="153"/>
        <end position="171"/>
    </location>
</feature>
<keyword evidence="5" id="KW-0418">Kinase</keyword>
<feature type="transmembrane region" description="Helical" evidence="8">
    <location>
        <begin position="209"/>
        <end position="233"/>
    </location>
</feature>
<feature type="region of interest" description="Disordered" evidence="7">
    <location>
        <begin position="299"/>
        <end position="322"/>
    </location>
</feature>
<dbReference type="SMART" id="SM00388">
    <property type="entry name" value="HisKA"/>
    <property type="match status" value="1"/>
</dbReference>
<dbReference type="EMBL" id="SADD01000014">
    <property type="protein sequence ID" value="RVU42142.1"/>
    <property type="molecule type" value="Genomic_DNA"/>
</dbReference>
<feature type="transmembrane region" description="Helical" evidence="8">
    <location>
        <begin position="128"/>
        <end position="147"/>
    </location>
</feature>
<feature type="domain" description="Histidine kinase" evidence="9">
    <location>
        <begin position="403"/>
        <end position="625"/>
    </location>
</feature>
<dbReference type="SMART" id="SM00387">
    <property type="entry name" value="HATPase_c"/>
    <property type="match status" value="1"/>
</dbReference>
<dbReference type="CDD" id="cd00156">
    <property type="entry name" value="REC"/>
    <property type="match status" value="1"/>
</dbReference>
<dbReference type="Gene3D" id="1.10.287.130">
    <property type="match status" value="1"/>
</dbReference>
<dbReference type="PROSITE" id="PS50112">
    <property type="entry name" value="PAS"/>
    <property type="match status" value="1"/>
</dbReference>
<dbReference type="SUPFAM" id="SSF55874">
    <property type="entry name" value="ATPase domain of HSP90 chaperone/DNA topoisomerase II/histidine kinase"/>
    <property type="match status" value="1"/>
</dbReference>
<evidence type="ECO:0000259" key="10">
    <source>
        <dbReference type="PROSITE" id="PS50110"/>
    </source>
</evidence>
<feature type="domain" description="PAC" evidence="12">
    <location>
        <begin position="337"/>
        <end position="385"/>
    </location>
</feature>
<dbReference type="Pfam" id="PF13426">
    <property type="entry name" value="PAS_9"/>
    <property type="match status" value="1"/>
</dbReference>
<evidence type="ECO:0000256" key="3">
    <source>
        <dbReference type="ARBA" id="ARBA00022553"/>
    </source>
</evidence>
<evidence type="ECO:0000313" key="13">
    <source>
        <dbReference type="EMBL" id="RVU42142.1"/>
    </source>
</evidence>
<dbReference type="InterPro" id="IPR004358">
    <property type="entry name" value="Sig_transdc_His_kin-like_C"/>
</dbReference>
<dbReference type="InterPro" id="IPR011006">
    <property type="entry name" value="CheY-like_superfamily"/>
</dbReference>
<dbReference type="PRINTS" id="PR00344">
    <property type="entry name" value="BCTRLSENSOR"/>
</dbReference>
<dbReference type="InterPro" id="IPR036097">
    <property type="entry name" value="HisK_dim/P_sf"/>
</dbReference>
<name>A0ABY0CQ08_9DELT</name>
<dbReference type="Proteomes" id="UP000282926">
    <property type="component" value="Unassembled WGS sequence"/>
</dbReference>
<reference evidence="13 14" key="1">
    <citation type="submission" date="2019-01" db="EMBL/GenBank/DDBJ databases">
        <title>Lujinxingia litoralis gen. nov., sp. nov. and Lujinxingia sediminis gen. nov., sp. nov., new members in the order Bradymonadales, isolated from coastal sediment.</title>
        <authorList>
            <person name="Li C.-M."/>
        </authorList>
    </citation>
    <scope>NUCLEOTIDE SEQUENCE [LARGE SCALE GENOMIC DNA]</scope>
    <source>
        <strain evidence="13 14">SEH01</strain>
    </source>
</reference>
<evidence type="ECO:0000259" key="12">
    <source>
        <dbReference type="PROSITE" id="PS50113"/>
    </source>
</evidence>
<feature type="domain" description="Response regulatory" evidence="10">
    <location>
        <begin position="784"/>
        <end position="906"/>
    </location>
</feature>
<dbReference type="SUPFAM" id="SSF55785">
    <property type="entry name" value="PYP-like sensor domain (PAS domain)"/>
    <property type="match status" value="1"/>
</dbReference>
<dbReference type="SUPFAM" id="SSF52172">
    <property type="entry name" value="CheY-like"/>
    <property type="match status" value="2"/>
</dbReference>
<comment type="catalytic activity">
    <reaction evidence="1">
        <text>ATP + protein L-histidine = ADP + protein N-phospho-L-histidine.</text>
        <dbReference type="EC" id="2.7.13.3"/>
    </reaction>
</comment>
<organism evidence="13 14">
    <name type="scientific">Lujinxingia sediminis</name>
    <dbReference type="NCBI Taxonomy" id="2480984"/>
    <lineage>
        <taxon>Bacteria</taxon>
        <taxon>Deltaproteobacteria</taxon>
        <taxon>Bradymonadales</taxon>
        <taxon>Lujinxingiaceae</taxon>
        <taxon>Lujinxingia</taxon>
    </lineage>
</organism>
<evidence type="ECO:0000259" key="9">
    <source>
        <dbReference type="PROSITE" id="PS50109"/>
    </source>
</evidence>
<evidence type="ECO:0000256" key="5">
    <source>
        <dbReference type="ARBA" id="ARBA00022777"/>
    </source>
</evidence>
<dbReference type="SUPFAM" id="SSF47384">
    <property type="entry name" value="Homodimeric domain of signal transducing histidine kinase"/>
    <property type="match status" value="1"/>
</dbReference>
<feature type="transmembrane region" description="Helical" evidence="8">
    <location>
        <begin position="178"/>
        <end position="197"/>
    </location>
</feature>
<keyword evidence="3 6" id="KW-0597">Phosphoprotein</keyword>
<dbReference type="Gene3D" id="3.30.565.10">
    <property type="entry name" value="Histidine kinase-like ATPase, C-terminal domain"/>
    <property type="match status" value="1"/>
</dbReference>
<comment type="caution">
    <text evidence="13">The sequence shown here is derived from an EMBL/GenBank/DDBJ whole genome shotgun (WGS) entry which is preliminary data.</text>
</comment>
<dbReference type="SMART" id="SM00091">
    <property type="entry name" value="PAS"/>
    <property type="match status" value="1"/>
</dbReference>